<protein>
    <submittedName>
        <fullName evidence="6">Fumarate reductase flavoprotein subunit</fullName>
    </submittedName>
</protein>
<dbReference type="PATRIC" id="fig|1813736.3.peg.2635"/>
<evidence type="ECO:0000313" key="6">
    <source>
        <dbReference type="EMBL" id="AMY09290.1"/>
    </source>
</evidence>
<dbReference type="Pfam" id="PF00890">
    <property type="entry name" value="FAD_binding_2"/>
    <property type="match status" value="1"/>
</dbReference>
<keyword evidence="4" id="KW-0560">Oxidoreductase</keyword>
<proteinExistence type="predicted"/>
<evidence type="ECO:0000256" key="1">
    <source>
        <dbReference type="ARBA" id="ARBA00001974"/>
    </source>
</evidence>
<dbReference type="SUPFAM" id="SSF51905">
    <property type="entry name" value="FAD/NAD(P)-binding domain"/>
    <property type="match status" value="1"/>
</dbReference>
<gene>
    <name evidence="6" type="primary">ifcA</name>
    <name evidence="6" type="ORF">LuPra_02505</name>
</gene>
<dbReference type="GO" id="GO:0016491">
    <property type="term" value="F:oxidoreductase activity"/>
    <property type="evidence" value="ECO:0007669"/>
    <property type="project" value="UniProtKB-KW"/>
</dbReference>
<dbReference type="AlphaFoldDB" id="A0A143PM84"/>
<dbReference type="PANTHER" id="PTHR43400">
    <property type="entry name" value="FUMARATE REDUCTASE"/>
    <property type="match status" value="1"/>
</dbReference>
<dbReference type="SUPFAM" id="SSF48695">
    <property type="entry name" value="Multiheme cytochromes"/>
    <property type="match status" value="1"/>
</dbReference>
<dbReference type="PRINTS" id="PR00411">
    <property type="entry name" value="PNDRDTASEI"/>
</dbReference>
<evidence type="ECO:0000256" key="3">
    <source>
        <dbReference type="ARBA" id="ARBA00022827"/>
    </source>
</evidence>
<keyword evidence="3" id="KW-0274">FAD</keyword>
<dbReference type="KEGG" id="abac:LuPra_02505"/>
<dbReference type="GO" id="GO:0008202">
    <property type="term" value="P:steroid metabolic process"/>
    <property type="evidence" value="ECO:0007669"/>
    <property type="project" value="UniProtKB-ARBA"/>
</dbReference>
<keyword evidence="2" id="KW-0285">Flavoprotein</keyword>
<dbReference type="STRING" id="1855912.LuPra_02505"/>
<dbReference type="EMBL" id="CP015136">
    <property type="protein sequence ID" value="AMY09290.1"/>
    <property type="molecule type" value="Genomic_DNA"/>
</dbReference>
<feature type="domain" description="FAD-dependent oxidoreductase 2 FAD-binding" evidence="5">
    <location>
        <begin position="46"/>
        <end position="491"/>
    </location>
</feature>
<dbReference type="SUPFAM" id="SSF56425">
    <property type="entry name" value="Succinate dehydrogenase/fumarate reductase flavoprotein, catalytic domain"/>
    <property type="match status" value="1"/>
</dbReference>
<comment type="cofactor">
    <cofactor evidence="1">
        <name>FAD</name>
        <dbReference type="ChEBI" id="CHEBI:57692"/>
    </cofactor>
</comment>
<reference evidence="6 7" key="1">
    <citation type="journal article" date="2016" name="Genome Announc.">
        <title>First Complete Genome Sequence of a Subdivision 6 Acidobacterium Strain.</title>
        <authorList>
            <person name="Huang S."/>
            <person name="Vieira S."/>
            <person name="Bunk B."/>
            <person name="Riedel T."/>
            <person name="Sproer C."/>
            <person name="Overmann J."/>
        </authorList>
    </citation>
    <scope>NUCLEOTIDE SEQUENCE [LARGE SCALE GENOMIC DNA]</scope>
    <source>
        <strain evidence="7">DSM 100886 HEG_-6_39</strain>
    </source>
</reference>
<evidence type="ECO:0000313" key="7">
    <source>
        <dbReference type="Proteomes" id="UP000076079"/>
    </source>
</evidence>
<dbReference type="Gene3D" id="3.50.50.60">
    <property type="entry name" value="FAD/NAD(P)-binding domain"/>
    <property type="match status" value="1"/>
</dbReference>
<dbReference type="InterPro" id="IPR027477">
    <property type="entry name" value="Succ_DH/fumarate_Rdtase_cat_sf"/>
</dbReference>
<dbReference type="InterPro" id="IPR003953">
    <property type="entry name" value="FAD-dep_OxRdtase_2_FAD-bd"/>
</dbReference>
<reference evidence="7" key="2">
    <citation type="submission" date="2016-04" db="EMBL/GenBank/DDBJ databases">
        <title>First Complete Genome Sequence of a Subdivision 6 Acidobacterium.</title>
        <authorList>
            <person name="Huang S."/>
            <person name="Vieira S."/>
            <person name="Bunk B."/>
            <person name="Riedel T."/>
            <person name="Sproeer C."/>
            <person name="Overmann J."/>
        </authorList>
    </citation>
    <scope>NUCLEOTIDE SEQUENCE [LARGE SCALE GENOMIC DNA]</scope>
    <source>
        <strain evidence="7">DSM 100886 HEG_-6_39</strain>
    </source>
</reference>
<dbReference type="RefSeq" id="WP_157899082.1">
    <property type="nucleotide sequence ID" value="NZ_CP015136.1"/>
</dbReference>
<dbReference type="InterPro" id="IPR050315">
    <property type="entry name" value="FAD-oxidoreductase_2"/>
</dbReference>
<sequence>MTYRTAARSFSVAKDIPMRQITRIAIVAGACCAISGQTHVSPITTDVVVIGAGPGGLSTALEAGQRGLRVTVVDMSSVFGGTAVISEGALALVDTPLQRSQGIHDSPDLAFQDFVTWGDDPDLAWAKLYAERSRVDIHDWLTAMGVRFTSLRTPAGNSVARYHENPERGYGVVKPIYRECLRTEGITFEWNTRITNLTVRDGRVIGATGVRLRTGAAVEFRAQTVVMATGGFQSNAALVRQHWPGGPAPDRILLGSGVHSTGSGLDLAAKAGAAMTGLDRQWNYTWGFPDPRDRTGTRGVYIRIMSAIWVNQRGERFVDEVSSAKLQMADIARQPSGRYWAIFDAPGKASTVTAGTDWADPARVEHLIFGSPLVTSAPALLDLARAIGVPEDRLVASVERYNRHVESGRDEDFGRFGAGRDRGQLPLRRAPQAIRQRPFYAMPLYVLTRKSMGGVRIDASSRVLTARGEPIPGLFAVGEVSGFGGLNGKAGLEGTFIAPSMLQGRMVGRLLAPSPIARPLASVASVPAATMDSPAANERCVTWHFERVHRVVLDRAWTCTRCHKELAPFTAAAHRIDRMSQIDTCVTCHVTPQTR</sequence>
<evidence type="ECO:0000256" key="4">
    <source>
        <dbReference type="ARBA" id="ARBA00023002"/>
    </source>
</evidence>
<dbReference type="PANTHER" id="PTHR43400:SF10">
    <property type="entry name" value="3-OXOSTEROID 1-DEHYDROGENASE"/>
    <property type="match status" value="1"/>
</dbReference>
<dbReference type="InterPro" id="IPR036188">
    <property type="entry name" value="FAD/NAD-bd_sf"/>
</dbReference>
<dbReference type="PRINTS" id="PR00368">
    <property type="entry name" value="FADPNR"/>
</dbReference>
<evidence type="ECO:0000256" key="2">
    <source>
        <dbReference type="ARBA" id="ARBA00022630"/>
    </source>
</evidence>
<accession>A0A143PM84</accession>
<evidence type="ECO:0000259" key="5">
    <source>
        <dbReference type="Pfam" id="PF00890"/>
    </source>
</evidence>
<organism evidence="6 7">
    <name type="scientific">Luteitalea pratensis</name>
    <dbReference type="NCBI Taxonomy" id="1855912"/>
    <lineage>
        <taxon>Bacteria</taxon>
        <taxon>Pseudomonadati</taxon>
        <taxon>Acidobacteriota</taxon>
        <taxon>Vicinamibacteria</taxon>
        <taxon>Vicinamibacterales</taxon>
        <taxon>Vicinamibacteraceae</taxon>
        <taxon>Luteitalea</taxon>
    </lineage>
</organism>
<dbReference type="OrthoDB" id="9813348at2"/>
<name>A0A143PM84_LUTPR</name>
<dbReference type="Gene3D" id="3.90.700.10">
    <property type="entry name" value="Succinate dehydrogenase/fumarate reductase flavoprotein, catalytic domain"/>
    <property type="match status" value="1"/>
</dbReference>
<dbReference type="Proteomes" id="UP000076079">
    <property type="component" value="Chromosome"/>
</dbReference>
<keyword evidence="7" id="KW-1185">Reference proteome</keyword>
<dbReference type="InterPro" id="IPR036280">
    <property type="entry name" value="Multihaem_cyt_sf"/>
</dbReference>